<dbReference type="InterPro" id="IPR002364">
    <property type="entry name" value="Quin_OxRdtase/zeta-crystal_CS"/>
</dbReference>
<dbReference type="SUPFAM" id="SSF51735">
    <property type="entry name" value="NAD(P)-binding Rossmann-fold domains"/>
    <property type="match status" value="1"/>
</dbReference>
<accession>A0A6G9YJ72</accession>
<dbReference type="InterPro" id="IPR011032">
    <property type="entry name" value="GroES-like_sf"/>
</dbReference>
<dbReference type="InterPro" id="IPR036291">
    <property type="entry name" value="NAD(P)-bd_dom_sf"/>
</dbReference>
<dbReference type="PROSITE" id="PS01162">
    <property type="entry name" value="QOR_ZETA_CRYSTAL"/>
    <property type="match status" value="1"/>
</dbReference>
<dbReference type="RefSeq" id="WP_167475802.1">
    <property type="nucleotide sequence ID" value="NZ_CP046172.1"/>
</dbReference>
<proteinExistence type="predicted"/>
<protein>
    <submittedName>
        <fullName evidence="2">Zinc-binding dehydrogenase</fullName>
    </submittedName>
</protein>
<dbReference type="InterPro" id="IPR052585">
    <property type="entry name" value="Lipid_raft_assoc_Zn_ADH"/>
</dbReference>
<dbReference type="SMART" id="SM00829">
    <property type="entry name" value="PKS_ER"/>
    <property type="match status" value="1"/>
</dbReference>
<evidence type="ECO:0000313" key="3">
    <source>
        <dbReference type="Proteomes" id="UP000503540"/>
    </source>
</evidence>
<dbReference type="Pfam" id="PF08240">
    <property type="entry name" value="ADH_N"/>
    <property type="match status" value="1"/>
</dbReference>
<dbReference type="GO" id="GO:0008270">
    <property type="term" value="F:zinc ion binding"/>
    <property type="evidence" value="ECO:0007669"/>
    <property type="project" value="InterPro"/>
</dbReference>
<organism evidence="2 3">
    <name type="scientific">Nocardia arthritidis</name>
    <dbReference type="NCBI Taxonomy" id="228602"/>
    <lineage>
        <taxon>Bacteria</taxon>
        <taxon>Bacillati</taxon>
        <taxon>Actinomycetota</taxon>
        <taxon>Actinomycetes</taxon>
        <taxon>Mycobacteriales</taxon>
        <taxon>Nocardiaceae</taxon>
        <taxon>Nocardia</taxon>
    </lineage>
</organism>
<keyword evidence="3" id="KW-1185">Reference proteome</keyword>
<dbReference type="SUPFAM" id="SSF50129">
    <property type="entry name" value="GroES-like"/>
    <property type="match status" value="1"/>
</dbReference>
<evidence type="ECO:0000313" key="2">
    <source>
        <dbReference type="EMBL" id="QIS13241.1"/>
    </source>
</evidence>
<gene>
    <name evidence="2" type="ORF">F5544_26935</name>
</gene>
<dbReference type="GO" id="GO:0016491">
    <property type="term" value="F:oxidoreductase activity"/>
    <property type="evidence" value="ECO:0007669"/>
    <property type="project" value="InterPro"/>
</dbReference>
<dbReference type="InterPro" id="IPR013154">
    <property type="entry name" value="ADH-like_N"/>
</dbReference>
<reference evidence="2 3" key="1">
    <citation type="journal article" date="2019" name="ACS Chem. Biol.">
        <title>Identification and Mobilization of a Cryptic Antibiotic Biosynthesis Gene Locus from a Human-Pathogenic Nocardia Isolate.</title>
        <authorList>
            <person name="Herisse M."/>
            <person name="Ishida K."/>
            <person name="Porter J.L."/>
            <person name="Howden B."/>
            <person name="Hertweck C."/>
            <person name="Stinear T.P."/>
            <person name="Pidot S.J."/>
        </authorList>
    </citation>
    <scope>NUCLEOTIDE SEQUENCE [LARGE SCALE GENOMIC DNA]</scope>
    <source>
        <strain evidence="2 3">AUSMDU00012717</strain>
    </source>
</reference>
<dbReference type="InterPro" id="IPR020843">
    <property type="entry name" value="ER"/>
</dbReference>
<sequence>MFAITQDVFGGPEVLRLAEVERPTPSAGELLVRVAATSVNAADWKLRSGEIRKMGEPPFTLGFDVSGVVAQLGAGVDRFAVGGEVYSMVFSRSGAYAEYVVVPAEFAAAKPKTLDHPHAAALPTAVLTAWQAFTNVLPGQRILIHAAAGGVGHLAVQIAKYHGAHVIGTASGAKHEFLRGLGADELIDYRTADFTEVTGDIDIVFDLVGGEYGSRSLKVLRPGGRLIDAQGNDAESDPRYERLYVNPSGADLETIADLVDQGVLRPEIDRTLPLAEAAEAHRLSESGQVRGKIVLVP</sequence>
<dbReference type="CDD" id="cd05289">
    <property type="entry name" value="MDR_like_2"/>
    <property type="match status" value="1"/>
</dbReference>
<feature type="domain" description="Enoyl reductase (ER)" evidence="1">
    <location>
        <begin position="10"/>
        <end position="295"/>
    </location>
</feature>
<dbReference type="Gene3D" id="3.40.50.720">
    <property type="entry name" value="NAD(P)-binding Rossmann-like Domain"/>
    <property type="match status" value="1"/>
</dbReference>
<dbReference type="Proteomes" id="UP000503540">
    <property type="component" value="Chromosome"/>
</dbReference>
<dbReference type="AlphaFoldDB" id="A0A6G9YJ72"/>
<evidence type="ECO:0000259" key="1">
    <source>
        <dbReference type="SMART" id="SM00829"/>
    </source>
</evidence>
<dbReference type="KEGG" id="nah:F5544_26935"/>
<dbReference type="PANTHER" id="PTHR43482">
    <property type="entry name" value="PROTEIN AST1-RELATED"/>
    <property type="match status" value="1"/>
</dbReference>
<name>A0A6G9YJ72_9NOCA</name>
<dbReference type="Pfam" id="PF13602">
    <property type="entry name" value="ADH_zinc_N_2"/>
    <property type="match status" value="1"/>
</dbReference>
<dbReference type="EMBL" id="CP046172">
    <property type="protein sequence ID" value="QIS13241.1"/>
    <property type="molecule type" value="Genomic_DNA"/>
</dbReference>
<dbReference type="PANTHER" id="PTHR43482:SF1">
    <property type="entry name" value="PROTEIN AST1-RELATED"/>
    <property type="match status" value="1"/>
</dbReference>
<dbReference type="Gene3D" id="3.90.180.10">
    <property type="entry name" value="Medium-chain alcohol dehydrogenases, catalytic domain"/>
    <property type="match status" value="1"/>
</dbReference>